<evidence type="ECO:0000256" key="2">
    <source>
        <dbReference type="SAM" id="SignalP"/>
    </source>
</evidence>
<reference evidence="4 5" key="1">
    <citation type="journal article" date="2013" name="Nature">
        <title>Insights into bilaterian evolution from three spiralian genomes.</title>
        <authorList>
            <person name="Simakov O."/>
            <person name="Marletaz F."/>
            <person name="Cho S.J."/>
            <person name="Edsinger-Gonzales E."/>
            <person name="Havlak P."/>
            <person name="Hellsten U."/>
            <person name="Kuo D.H."/>
            <person name="Larsson T."/>
            <person name="Lv J."/>
            <person name="Arendt D."/>
            <person name="Savage R."/>
            <person name="Osoegawa K."/>
            <person name="de Jong P."/>
            <person name="Grimwood J."/>
            <person name="Chapman J.A."/>
            <person name="Shapiro H."/>
            <person name="Aerts A."/>
            <person name="Otillar R.P."/>
            <person name="Terry A.Y."/>
            <person name="Boore J.L."/>
            <person name="Grigoriev I.V."/>
            <person name="Lindberg D.R."/>
            <person name="Seaver E.C."/>
            <person name="Weisblat D.A."/>
            <person name="Putnam N.H."/>
            <person name="Rokhsar D.S."/>
        </authorList>
    </citation>
    <scope>NUCLEOTIDE SEQUENCE [LARGE SCALE GENOMIC DNA]</scope>
</reference>
<name>V4AFL2_LOTGI</name>
<dbReference type="KEGG" id="lgi:LOTGIDRAFT_233215"/>
<evidence type="ECO:0000313" key="4">
    <source>
        <dbReference type="EMBL" id="ESO92166.1"/>
    </source>
</evidence>
<proteinExistence type="predicted"/>
<sequence>MKVPLLLSFLALGLNFPSLCEAGCPSNCHYNGKCNVRQSTCHCYEGFTGSDCNTACGCNGRGTCLKDNTCKCDEGWIYSGGQCIWDCHCSNGIVIVLMVSDIFTSYSLTIVADTSCLKQCIWDCHCSNGAKCIGPGECGCSQPCKYGDCRNGQCQCWNGYKGVECSQYDPTIMTNNGIKMGMNLGGISYYSSELKFVDIAKQSQEWITQRDGQNSWDTKEHDIIQWTTDGYPASLPDGMRVAKLVYRNFGVHEENGQYAILWDGDGEVSIKLTKYKILSNQKGRMVVELNHLNKGGVLLVVGNINPKNPLRNLRMIAPGYEQIYNRFPFHPVFLENLRRYSELRFMDFYATNGHGPEPTTWSSRYTDTFHTQAGKQGGALEHMIDLSNRLGTNPWFCIPHAADDDYITKFATMVRDKLRPDLKIYVEYSNEVWNGIFRQTKYTREQGMALKLDSRDFKAGLKYYNKRSTEMILLWNKVFGSNAKDRVFGVWAWQTGYQDYYRQAIEDLGTRVQTFRNIAITGYFDCSRVADKHAKELPQMNMTQIQQYCKAELPKKEAEFKHYMDMAKAHGVELAMYEGGPGVMESSAIAHFGQANKATTEKAIAFNKDIHMEESVMDVLKLWNKVVVNDPATKHGGFFNYFSYTSTPSKYGSWGMLEYTGQDPKTVAKFRGVQRFLTSIYSTVPRGPRCSFIKNSAMAYGCYNTAGKFDCGMTDDNGRTWNNFNVPERSPGDTLVLDGYNKKKDLVYIRVTDNLGANTYHVYNLKSQQWTSSTNFLYYTELADRDILPPQSNSNYLGLDSHFNC</sequence>
<dbReference type="EMBL" id="KB202124">
    <property type="protein sequence ID" value="ESO92166.1"/>
    <property type="molecule type" value="Genomic_DNA"/>
</dbReference>
<dbReference type="OrthoDB" id="527990at2759"/>
<dbReference type="Proteomes" id="UP000030746">
    <property type="component" value="Unassembled WGS sequence"/>
</dbReference>
<dbReference type="GO" id="GO:0005112">
    <property type="term" value="F:Notch binding"/>
    <property type="evidence" value="ECO:0007669"/>
    <property type="project" value="TreeGrafter"/>
</dbReference>
<dbReference type="PROSITE" id="PS50026">
    <property type="entry name" value="EGF_3"/>
    <property type="match status" value="1"/>
</dbReference>
<dbReference type="AlphaFoldDB" id="V4AFL2"/>
<dbReference type="SUPFAM" id="SSF57184">
    <property type="entry name" value="Growth factor receptor domain"/>
    <property type="match status" value="1"/>
</dbReference>
<feature type="disulfide bond" evidence="1">
    <location>
        <begin position="43"/>
        <end position="52"/>
    </location>
</feature>
<feature type="signal peptide" evidence="2">
    <location>
        <begin position="1"/>
        <end position="22"/>
    </location>
</feature>
<keyword evidence="2" id="KW-0732">Signal</keyword>
<dbReference type="Gene3D" id="2.10.25.10">
    <property type="entry name" value="Laminin"/>
    <property type="match status" value="1"/>
</dbReference>
<comment type="caution">
    <text evidence="1">Lacks conserved residue(s) required for the propagation of feature annotation.</text>
</comment>
<evidence type="ECO:0000256" key="1">
    <source>
        <dbReference type="PROSITE-ProRule" id="PRU00076"/>
    </source>
</evidence>
<keyword evidence="1" id="KW-1015">Disulfide bond</keyword>
<feature type="domain" description="EGF-like" evidence="3">
    <location>
        <begin position="21"/>
        <end position="53"/>
    </location>
</feature>
<dbReference type="PROSITE" id="PS00022">
    <property type="entry name" value="EGF_1"/>
    <property type="match status" value="1"/>
</dbReference>
<keyword evidence="5" id="KW-1185">Reference proteome</keyword>
<evidence type="ECO:0000313" key="5">
    <source>
        <dbReference type="Proteomes" id="UP000030746"/>
    </source>
</evidence>
<accession>V4AFL2</accession>
<gene>
    <name evidence="4" type="ORF">LOTGIDRAFT_233215</name>
</gene>
<dbReference type="HOGENOM" id="CLU_018941_0_0_1"/>
<feature type="chain" id="PRO_5004716614" description="EGF-like domain-containing protein" evidence="2">
    <location>
        <begin position="23"/>
        <end position="805"/>
    </location>
</feature>
<protein>
    <recommendedName>
        <fullName evidence="3">EGF-like domain-containing protein</fullName>
    </recommendedName>
</protein>
<dbReference type="PANTHER" id="PTHR24044:SF417">
    <property type="entry name" value="WEARY, ISOFORM B"/>
    <property type="match status" value="1"/>
</dbReference>
<evidence type="ECO:0000259" key="3">
    <source>
        <dbReference type="PROSITE" id="PS50026"/>
    </source>
</evidence>
<dbReference type="PANTHER" id="PTHR24044">
    <property type="entry name" value="NOTCH LIGAND FAMILY MEMBER"/>
    <property type="match status" value="1"/>
</dbReference>
<dbReference type="CTD" id="20249187"/>
<dbReference type="InterPro" id="IPR000742">
    <property type="entry name" value="EGF"/>
</dbReference>
<dbReference type="RefSeq" id="XP_009057092.1">
    <property type="nucleotide sequence ID" value="XM_009058844.1"/>
</dbReference>
<dbReference type="GeneID" id="20249187"/>
<dbReference type="InterPro" id="IPR009030">
    <property type="entry name" value="Growth_fac_rcpt_cys_sf"/>
</dbReference>
<dbReference type="InterPro" id="IPR050906">
    <property type="entry name" value="Notch_signaling"/>
</dbReference>
<organism evidence="4 5">
    <name type="scientific">Lottia gigantea</name>
    <name type="common">Giant owl limpet</name>
    <dbReference type="NCBI Taxonomy" id="225164"/>
    <lineage>
        <taxon>Eukaryota</taxon>
        <taxon>Metazoa</taxon>
        <taxon>Spiralia</taxon>
        <taxon>Lophotrochozoa</taxon>
        <taxon>Mollusca</taxon>
        <taxon>Gastropoda</taxon>
        <taxon>Patellogastropoda</taxon>
        <taxon>Lottioidea</taxon>
        <taxon>Lottiidae</taxon>
        <taxon>Lottia</taxon>
    </lineage>
</organism>
<feature type="disulfide bond" evidence="1">
    <location>
        <begin position="24"/>
        <end position="34"/>
    </location>
</feature>
<dbReference type="OMA" id="MDWMETN"/>
<keyword evidence="1" id="KW-0245">EGF-like domain</keyword>
<dbReference type="STRING" id="225164.V4AFL2"/>